<evidence type="ECO:0000313" key="2">
    <source>
        <dbReference type="EMBL" id="PDW04982.1"/>
    </source>
</evidence>
<keyword evidence="1" id="KW-1133">Transmembrane helix</keyword>
<evidence type="ECO:0000313" key="3">
    <source>
        <dbReference type="Proteomes" id="UP000220527"/>
    </source>
</evidence>
<feature type="transmembrane region" description="Helical" evidence="1">
    <location>
        <begin position="6"/>
        <end position="24"/>
    </location>
</feature>
<keyword evidence="1" id="KW-0812">Transmembrane</keyword>
<organism evidence="2 3">
    <name type="scientific">Candidatus Viridilinea mediisalina</name>
    <dbReference type="NCBI Taxonomy" id="2024553"/>
    <lineage>
        <taxon>Bacteria</taxon>
        <taxon>Bacillati</taxon>
        <taxon>Chloroflexota</taxon>
        <taxon>Chloroflexia</taxon>
        <taxon>Chloroflexales</taxon>
        <taxon>Chloroflexineae</taxon>
        <taxon>Oscillochloridaceae</taxon>
        <taxon>Candidatus Viridilinea</taxon>
    </lineage>
</organism>
<dbReference type="OrthoDB" id="157854at2"/>
<protein>
    <submittedName>
        <fullName evidence="2">Uncharacterized protein</fullName>
    </submittedName>
</protein>
<accession>A0A2A6RPK4</accession>
<dbReference type="Proteomes" id="UP000220527">
    <property type="component" value="Unassembled WGS sequence"/>
</dbReference>
<proteinExistence type="predicted"/>
<name>A0A2A6RPK4_9CHLR</name>
<dbReference type="EMBL" id="NQWI01000002">
    <property type="protein sequence ID" value="PDW04982.1"/>
    <property type="molecule type" value="Genomic_DNA"/>
</dbReference>
<sequence length="151" mass="16997">MDWTLFFYIMGFGIVLLSLVVWMLNRAWGDFDQHGPRVEDVERQAHQASSWGEPLLDAPTEPHLPAGAPDEDLIPVSHPLLKQAIRRALANGGTPASTYFVREDDEIYLAAYRIADPEQREQVTRLFRSLGDAGDQASVFELLQAIKHLGR</sequence>
<evidence type="ECO:0000256" key="1">
    <source>
        <dbReference type="SAM" id="Phobius"/>
    </source>
</evidence>
<gene>
    <name evidence="2" type="ORF">CJ255_00975</name>
</gene>
<dbReference type="AlphaFoldDB" id="A0A2A6RPK4"/>
<dbReference type="RefSeq" id="WP_097642220.1">
    <property type="nucleotide sequence ID" value="NZ_NQWI01000002.1"/>
</dbReference>
<keyword evidence="1" id="KW-0472">Membrane</keyword>
<reference evidence="3" key="1">
    <citation type="submission" date="2017-08" db="EMBL/GenBank/DDBJ databases">
        <authorList>
            <person name="Grouzdev D.S."/>
            <person name="Gaisin V.A."/>
            <person name="Rysina M.S."/>
            <person name="Gorlenko V.M."/>
        </authorList>
    </citation>
    <scope>NUCLEOTIDE SEQUENCE [LARGE SCALE GENOMIC DNA]</scope>
    <source>
        <strain evidence="3">Kir15-3F</strain>
    </source>
</reference>
<keyword evidence="3" id="KW-1185">Reference proteome</keyword>
<comment type="caution">
    <text evidence="2">The sequence shown here is derived from an EMBL/GenBank/DDBJ whole genome shotgun (WGS) entry which is preliminary data.</text>
</comment>